<evidence type="ECO:0000259" key="5">
    <source>
        <dbReference type="PROSITE" id="PS51296"/>
    </source>
</evidence>
<sequence>MFVALERLINLQEGYRKTFQVSGQQLLLLVVDNQPLLIENRCPHQGAPLHSATLEGDVLRCQRHGIEFRLPCGQPIQQGACAGLKVFRLAYEGDRIGIDV</sequence>
<gene>
    <name evidence="6" type="ORF">G3O07_21755</name>
</gene>
<dbReference type="Proteomes" id="UP000471751">
    <property type="component" value="Unassembled WGS sequence"/>
</dbReference>
<protein>
    <submittedName>
        <fullName evidence="6">Rieske (2Fe-2S) protein</fullName>
    </submittedName>
</protein>
<evidence type="ECO:0000256" key="2">
    <source>
        <dbReference type="ARBA" id="ARBA00022723"/>
    </source>
</evidence>
<keyword evidence="4" id="KW-0411">Iron-sulfur</keyword>
<keyword evidence="1" id="KW-0001">2Fe-2S</keyword>
<evidence type="ECO:0000256" key="4">
    <source>
        <dbReference type="ARBA" id="ARBA00023014"/>
    </source>
</evidence>
<dbReference type="GO" id="GO:0046872">
    <property type="term" value="F:metal ion binding"/>
    <property type="evidence" value="ECO:0007669"/>
    <property type="project" value="UniProtKB-KW"/>
</dbReference>
<organism evidence="6 7">
    <name type="scientific">Pseudomonas laurentiana</name>
    <dbReference type="NCBI Taxonomy" id="2364649"/>
    <lineage>
        <taxon>Bacteria</taxon>
        <taxon>Pseudomonadati</taxon>
        <taxon>Pseudomonadota</taxon>
        <taxon>Gammaproteobacteria</taxon>
        <taxon>Pseudomonadales</taxon>
        <taxon>Pseudomonadaceae</taxon>
        <taxon>Pseudomonas</taxon>
    </lineage>
</organism>
<dbReference type="InterPro" id="IPR036922">
    <property type="entry name" value="Rieske_2Fe-2S_sf"/>
</dbReference>
<evidence type="ECO:0000256" key="1">
    <source>
        <dbReference type="ARBA" id="ARBA00022714"/>
    </source>
</evidence>
<evidence type="ECO:0000313" key="6">
    <source>
        <dbReference type="EMBL" id="NES11764.1"/>
    </source>
</evidence>
<dbReference type="Pfam" id="PF00355">
    <property type="entry name" value="Rieske"/>
    <property type="match status" value="1"/>
</dbReference>
<feature type="domain" description="Rieske" evidence="5">
    <location>
        <begin position="3"/>
        <end position="98"/>
    </location>
</feature>
<keyword evidence="3" id="KW-0408">Iron</keyword>
<dbReference type="Gene3D" id="2.102.10.10">
    <property type="entry name" value="Rieske [2Fe-2S] iron-sulphur domain"/>
    <property type="match status" value="1"/>
</dbReference>
<dbReference type="RefSeq" id="WP_163939587.1">
    <property type="nucleotide sequence ID" value="NZ_BMQU01000004.1"/>
</dbReference>
<dbReference type="PROSITE" id="PS51296">
    <property type="entry name" value="RIESKE"/>
    <property type="match status" value="1"/>
</dbReference>
<dbReference type="CDD" id="cd03467">
    <property type="entry name" value="Rieske"/>
    <property type="match status" value="1"/>
</dbReference>
<dbReference type="GO" id="GO:0051537">
    <property type="term" value="F:2 iron, 2 sulfur cluster binding"/>
    <property type="evidence" value="ECO:0007669"/>
    <property type="project" value="UniProtKB-KW"/>
</dbReference>
<dbReference type="InterPro" id="IPR017941">
    <property type="entry name" value="Rieske_2Fe-2S"/>
</dbReference>
<reference evidence="6 7" key="1">
    <citation type="submission" date="2020-02" db="EMBL/GenBank/DDBJ databases">
        <title>Broccoli isolated Pseudomonas sp.</title>
        <authorList>
            <person name="Fujikawa T."/>
            <person name="Sawada H."/>
        </authorList>
    </citation>
    <scope>NUCLEOTIDE SEQUENCE [LARGE SCALE GENOMIC DNA]</scope>
    <source>
        <strain evidence="6 7">JCM 32154</strain>
    </source>
</reference>
<evidence type="ECO:0000313" key="7">
    <source>
        <dbReference type="Proteomes" id="UP000471751"/>
    </source>
</evidence>
<evidence type="ECO:0000256" key="3">
    <source>
        <dbReference type="ARBA" id="ARBA00023004"/>
    </source>
</evidence>
<name>A0A6I5RUA8_9PSED</name>
<comment type="caution">
    <text evidence="6">The sequence shown here is derived from an EMBL/GenBank/DDBJ whole genome shotgun (WGS) entry which is preliminary data.</text>
</comment>
<proteinExistence type="predicted"/>
<keyword evidence="7" id="KW-1185">Reference proteome</keyword>
<dbReference type="AlphaFoldDB" id="A0A6I5RUA8"/>
<accession>A0A6I5RUA8</accession>
<dbReference type="EMBL" id="JAAHBT010000314">
    <property type="protein sequence ID" value="NES11764.1"/>
    <property type="molecule type" value="Genomic_DNA"/>
</dbReference>
<keyword evidence="2" id="KW-0479">Metal-binding</keyword>
<dbReference type="SUPFAM" id="SSF50022">
    <property type="entry name" value="ISP domain"/>
    <property type="match status" value="1"/>
</dbReference>